<dbReference type="SUPFAM" id="SSF54593">
    <property type="entry name" value="Glyoxalase/Bleomycin resistance protein/Dihydroxybiphenyl dioxygenase"/>
    <property type="match status" value="1"/>
</dbReference>
<organism evidence="2 3">
    <name type="scientific">Flavobacterium macrobrachii</name>
    <dbReference type="NCBI Taxonomy" id="591204"/>
    <lineage>
        <taxon>Bacteria</taxon>
        <taxon>Pseudomonadati</taxon>
        <taxon>Bacteroidota</taxon>
        <taxon>Flavobacteriia</taxon>
        <taxon>Flavobacteriales</taxon>
        <taxon>Flavobacteriaceae</taxon>
        <taxon>Flavobacterium</taxon>
    </lineage>
</organism>
<name>A0ABS2CZF8_9FLAO</name>
<comment type="caution">
    <text evidence="2">The sequence shown here is derived from an EMBL/GenBank/DDBJ whole genome shotgun (WGS) entry which is preliminary data.</text>
</comment>
<dbReference type="InterPro" id="IPR004360">
    <property type="entry name" value="Glyas_Fos-R_dOase_dom"/>
</dbReference>
<dbReference type="InterPro" id="IPR029068">
    <property type="entry name" value="Glyas_Bleomycin-R_OHBP_Dase"/>
</dbReference>
<evidence type="ECO:0000313" key="2">
    <source>
        <dbReference type="EMBL" id="MBM6500291.1"/>
    </source>
</evidence>
<protein>
    <submittedName>
        <fullName evidence="2">VOC family protein</fullName>
    </submittedName>
</protein>
<dbReference type="RefSeq" id="WP_187656612.1">
    <property type="nucleotide sequence ID" value="NZ_JACSOD020000501.1"/>
</dbReference>
<reference evidence="2 3" key="1">
    <citation type="submission" date="2021-02" db="EMBL/GenBank/DDBJ databases">
        <authorList>
            <person name="Jung H.S."/>
            <person name="Chun B.H."/>
            <person name="Jeon C.O."/>
        </authorList>
    </citation>
    <scope>NUCLEOTIDE SEQUENCE [LARGE SCALE GENOMIC DNA]</scope>
    <source>
        <strain evidence="2 3">LMG 25203</strain>
    </source>
</reference>
<dbReference type="Pfam" id="PF00903">
    <property type="entry name" value="Glyoxalase"/>
    <property type="match status" value="1"/>
</dbReference>
<sequence>MKFQPILPIIWTNEFDKTVEFYCNILGFSFDETNKNNPWIHLFRDECEIVVATPEGNEPFGQPGFSGTFYIMVDNIDELWYSIKDKAEVCSEIETFEWGMREFAIFDNNGYSFQFAQDMTQFL</sequence>
<dbReference type="Gene3D" id="3.10.180.10">
    <property type="entry name" value="2,3-Dihydroxybiphenyl 1,2-Dioxygenase, domain 1"/>
    <property type="match status" value="1"/>
</dbReference>
<gene>
    <name evidence="2" type="ORF">H9X54_013420</name>
</gene>
<evidence type="ECO:0000259" key="1">
    <source>
        <dbReference type="PROSITE" id="PS51819"/>
    </source>
</evidence>
<dbReference type="PROSITE" id="PS51819">
    <property type="entry name" value="VOC"/>
    <property type="match status" value="1"/>
</dbReference>
<dbReference type="EMBL" id="JACSOD020000501">
    <property type="protein sequence ID" value="MBM6500291.1"/>
    <property type="molecule type" value="Genomic_DNA"/>
</dbReference>
<proteinExistence type="predicted"/>
<accession>A0ABS2CZF8</accession>
<evidence type="ECO:0000313" key="3">
    <source>
        <dbReference type="Proteomes" id="UP000759529"/>
    </source>
</evidence>
<dbReference type="Proteomes" id="UP000759529">
    <property type="component" value="Unassembled WGS sequence"/>
</dbReference>
<feature type="domain" description="VOC" evidence="1">
    <location>
        <begin position="2"/>
        <end position="118"/>
    </location>
</feature>
<dbReference type="InterPro" id="IPR037523">
    <property type="entry name" value="VOC_core"/>
</dbReference>
<keyword evidence="3" id="KW-1185">Reference proteome</keyword>